<dbReference type="InterPro" id="IPR012677">
    <property type="entry name" value="Nucleotide-bd_a/b_plait_sf"/>
</dbReference>
<feature type="region of interest" description="Disordered" evidence="6">
    <location>
        <begin position="76"/>
        <end position="98"/>
    </location>
</feature>
<dbReference type="InterPro" id="IPR000504">
    <property type="entry name" value="RRM_dom"/>
</dbReference>
<feature type="compositionally biased region" description="Pro residues" evidence="6">
    <location>
        <begin position="307"/>
        <end position="319"/>
    </location>
</feature>
<evidence type="ECO:0000256" key="5">
    <source>
        <dbReference type="PROSITE-ProRule" id="PRU00176"/>
    </source>
</evidence>
<comment type="subcellular location">
    <subcellularLocation>
        <location evidence="1">Cytoplasm</location>
    </subcellularLocation>
</comment>
<dbReference type="Proteomes" id="UP000694867">
    <property type="component" value="Unplaced"/>
</dbReference>
<evidence type="ECO:0000313" key="8">
    <source>
        <dbReference type="Proteomes" id="UP000694867"/>
    </source>
</evidence>
<feature type="domain" description="RRM" evidence="7">
    <location>
        <begin position="101"/>
        <end position="179"/>
    </location>
</feature>
<keyword evidence="9" id="KW-0687">Ribonucleoprotein</keyword>
<dbReference type="SMART" id="SM00360">
    <property type="entry name" value="RRM"/>
    <property type="match status" value="2"/>
</dbReference>
<feature type="region of interest" description="Disordered" evidence="6">
    <location>
        <begin position="181"/>
        <end position="396"/>
    </location>
</feature>
<evidence type="ECO:0000259" key="7">
    <source>
        <dbReference type="PROSITE" id="PS50102"/>
    </source>
</evidence>
<organism evidence="8 9">
    <name type="scientific">Galendromus occidentalis</name>
    <name type="common">western predatory mite</name>
    <dbReference type="NCBI Taxonomy" id="34638"/>
    <lineage>
        <taxon>Eukaryota</taxon>
        <taxon>Metazoa</taxon>
        <taxon>Ecdysozoa</taxon>
        <taxon>Arthropoda</taxon>
        <taxon>Chelicerata</taxon>
        <taxon>Arachnida</taxon>
        <taxon>Acari</taxon>
        <taxon>Parasitiformes</taxon>
        <taxon>Mesostigmata</taxon>
        <taxon>Gamasina</taxon>
        <taxon>Phytoseioidea</taxon>
        <taxon>Phytoseiidae</taxon>
        <taxon>Typhlodrominae</taxon>
        <taxon>Galendromus</taxon>
    </lineage>
</organism>
<dbReference type="InterPro" id="IPR035979">
    <property type="entry name" value="RBD_domain_sf"/>
</dbReference>
<evidence type="ECO:0000256" key="2">
    <source>
        <dbReference type="ARBA" id="ARBA00022490"/>
    </source>
</evidence>
<dbReference type="GO" id="GO:0005737">
    <property type="term" value="C:cytoplasm"/>
    <property type="evidence" value="ECO:0007669"/>
    <property type="project" value="UniProtKB-SubCell"/>
</dbReference>
<dbReference type="PANTHER" id="PTHR48032">
    <property type="entry name" value="RNA-BINDING PROTEIN MUSASHI HOMOLOG RBP6"/>
    <property type="match status" value="1"/>
</dbReference>
<dbReference type="CDD" id="cd12325">
    <property type="entry name" value="RRM1_hnRNPA_hnRNPD_like"/>
    <property type="match status" value="1"/>
</dbReference>
<feature type="compositionally biased region" description="Polar residues" evidence="6">
    <location>
        <begin position="266"/>
        <end position="277"/>
    </location>
</feature>
<accession>A0AAJ6QQS8</accession>
<evidence type="ECO:0000256" key="6">
    <source>
        <dbReference type="SAM" id="MobiDB-lite"/>
    </source>
</evidence>
<evidence type="ECO:0000313" key="9">
    <source>
        <dbReference type="RefSeq" id="XP_003740835.1"/>
    </source>
</evidence>
<evidence type="ECO:0000256" key="4">
    <source>
        <dbReference type="ARBA" id="ARBA00022884"/>
    </source>
</evidence>
<sequence length="396" mass="41148">MVDDKDVLSKMFVGGLSWDTTKEGLQSYFCRFGEIVDCVVMTNEQGRSRGFGFVTFKDPQVVQVVCQGGPHRIDNRVVDPKPCNPRGGPGKGGGKRGRGYPKIFVGGLPTSLTENELKMFFQEHYGDVFEVVIMYDQERRKSRGFGFVSFENDDAVDRACRDHYVSINGKQVECKRAQPRDVLESKMGSSQGGLRAPTGDFYGYGNPGPRGPPQGPPGDFRNGSFGGWGAPAQDGPPTYSGGYGAPQTAPSGAWGGHPGAAPPHTGWSSSQAPTSYNPSYGGPGPTAPTGTAGYGGYAAPAGNYGPPSGPAPGPAPPAPAYGGYGAPGGPAPAPPNGYNGMGGSYGQDASSYGPTRGAYDTYGSAYSTTTAPGTERANGAPMAPPGAAGSYHPYRR</sequence>
<dbReference type="CTD" id="33968"/>
<protein>
    <submittedName>
        <fullName evidence="9">Heterogeneous nuclear ribonucleoprotein 27C</fullName>
    </submittedName>
</protein>
<name>A0AAJ6QQS8_9ACAR</name>
<dbReference type="PROSITE" id="PS50102">
    <property type="entry name" value="RRM"/>
    <property type="match status" value="2"/>
</dbReference>
<dbReference type="Pfam" id="PF00076">
    <property type="entry name" value="RRM_1"/>
    <property type="match status" value="2"/>
</dbReference>
<proteinExistence type="predicted"/>
<gene>
    <name evidence="9" type="primary">LOC100901059</name>
</gene>
<keyword evidence="3" id="KW-0677">Repeat</keyword>
<feature type="domain" description="RRM" evidence="7">
    <location>
        <begin position="9"/>
        <end position="82"/>
    </location>
</feature>
<evidence type="ECO:0000256" key="3">
    <source>
        <dbReference type="ARBA" id="ARBA00022737"/>
    </source>
</evidence>
<dbReference type="AlphaFoldDB" id="A0AAJ6QQS8"/>
<feature type="compositionally biased region" description="Low complexity" evidence="6">
    <location>
        <begin position="377"/>
        <end position="389"/>
    </location>
</feature>
<keyword evidence="4 5" id="KW-0694">RNA-binding</keyword>
<dbReference type="GO" id="GO:1990904">
    <property type="term" value="C:ribonucleoprotein complex"/>
    <property type="evidence" value="ECO:0007669"/>
    <property type="project" value="UniProtKB-KW"/>
</dbReference>
<keyword evidence="2" id="KW-0963">Cytoplasm</keyword>
<dbReference type="KEGG" id="goe:100901059"/>
<dbReference type="GeneID" id="100901059"/>
<feature type="compositionally biased region" description="Low complexity" evidence="6">
    <location>
        <begin position="287"/>
        <end position="306"/>
    </location>
</feature>
<evidence type="ECO:0000256" key="1">
    <source>
        <dbReference type="ARBA" id="ARBA00004496"/>
    </source>
</evidence>
<dbReference type="GO" id="GO:0006417">
    <property type="term" value="P:regulation of translation"/>
    <property type="evidence" value="ECO:0007669"/>
    <property type="project" value="TreeGrafter"/>
</dbReference>
<dbReference type="SUPFAM" id="SSF54928">
    <property type="entry name" value="RNA-binding domain, RBD"/>
    <property type="match status" value="2"/>
</dbReference>
<dbReference type="Gene3D" id="3.30.70.330">
    <property type="match status" value="2"/>
</dbReference>
<dbReference type="GO" id="GO:0003729">
    <property type="term" value="F:mRNA binding"/>
    <property type="evidence" value="ECO:0007669"/>
    <property type="project" value="TreeGrafter"/>
</dbReference>
<dbReference type="RefSeq" id="XP_003740835.1">
    <property type="nucleotide sequence ID" value="XM_003740787.2"/>
</dbReference>
<keyword evidence="8" id="KW-1185">Reference proteome</keyword>
<reference evidence="9" key="1">
    <citation type="submission" date="2025-08" db="UniProtKB">
        <authorList>
            <consortium name="RefSeq"/>
        </authorList>
    </citation>
    <scope>IDENTIFICATION</scope>
</reference>
<dbReference type="PANTHER" id="PTHR48032:SF18">
    <property type="entry name" value="RRM DOMAIN-CONTAINING PROTEIN"/>
    <property type="match status" value="1"/>
</dbReference>